<organism evidence="6 7">
    <name type="scientific">Pseudolactococcus laudensis</name>
    <dbReference type="NCBI Taxonomy" id="1494461"/>
    <lineage>
        <taxon>Bacteria</taxon>
        <taxon>Bacillati</taxon>
        <taxon>Bacillota</taxon>
        <taxon>Bacilli</taxon>
        <taxon>Lactobacillales</taxon>
        <taxon>Streptococcaceae</taxon>
        <taxon>Pseudolactococcus</taxon>
    </lineage>
</organism>
<accession>A0A7V8N014</accession>
<evidence type="ECO:0000256" key="1">
    <source>
        <dbReference type="ARBA" id="ARBA00007819"/>
    </source>
</evidence>
<evidence type="ECO:0000256" key="2">
    <source>
        <dbReference type="ARBA" id="ARBA00022656"/>
    </source>
</evidence>
<dbReference type="RefSeq" id="WP_180746066.1">
    <property type="nucleotide sequence ID" value="NZ_CBCRWQ010000001.1"/>
</dbReference>
<evidence type="ECO:0008006" key="8">
    <source>
        <dbReference type="Google" id="ProtNLM"/>
    </source>
</evidence>
<comment type="caution">
    <text evidence="6">The sequence shown here is derived from an EMBL/GenBank/DDBJ whole genome shotgun (WGS) entry which is preliminary data.</text>
</comment>
<keyword evidence="5" id="KW-0472">Membrane</keyword>
<keyword evidence="2" id="KW-0800">Toxin</keyword>
<dbReference type="EMBL" id="JACBNY010000002">
    <property type="protein sequence ID" value="MBA0015983.1"/>
    <property type="molecule type" value="Genomic_DNA"/>
</dbReference>
<keyword evidence="3" id="KW-0749">Sporulation</keyword>
<feature type="transmembrane region" description="Helical" evidence="5">
    <location>
        <begin position="24"/>
        <end position="44"/>
    </location>
</feature>
<dbReference type="AlphaFoldDB" id="A0A7V8N014"/>
<dbReference type="GeneID" id="303194334"/>
<keyword evidence="5" id="KW-1133">Transmembrane helix</keyword>
<keyword evidence="4" id="KW-0843">Virulence</keyword>
<reference evidence="6 7" key="1">
    <citation type="submission" date="2020-07" db="EMBL/GenBank/DDBJ databases">
        <authorList>
            <person name="Hilgarth M."/>
            <person name="Werum V."/>
            <person name="Vogel R.F."/>
        </authorList>
    </citation>
    <scope>NUCLEOTIDE SEQUENCE [LARGE SCALE GENOMIC DNA]</scope>
    <source>
        <strain evidence="6 7">DSM 28961</strain>
    </source>
</reference>
<evidence type="ECO:0000313" key="7">
    <source>
        <dbReference type="Proteomes" id="UP000530186"/>
    </source>
</evidence>
<dbReference type="GO" id="GO:0030435">
    <property type="term" value="P:sporulation resulting in formation of a cellular spore"/>
    <property type="evidence" value="ECO:0007669"/>
    <property type="project" value="UniProtKB-KW"/>
</dbReference>
<evidence type="ECO:0000256" key="3">
    <source>
        <dbReference type="ARBA" id="ARBA00022969"/>
    </source>
</evidence>
<keyword evidence="5" id="KW-0812">Transmembrane</keyword>
<dbReference type="Proteomes" id="UP000530186">
    <property type="component" value="Unassembled WGS sequence"/>
</dbReference>
<dbReference type="InterPro" id="IPR036716">
    <property type="entry name" value="Pest_crys_N_sf"/>
</dbReference>
<feature type="transmembrane region" description="Helical" evidence="5">
    <location>
        <begin position="81"/>
        <end position="104"/>
    </location>
</feature>
<proteinExistence type="inferred from homology"/>
<comment type="similarity">
    <text evidence="1">Belongs to the delta endotoxin family.</text>
</comment>
<evidence type="ECO:0000256" key="5">
    <source>
        <dbReference type="SAM" id="Phobius"/>
    </source>
</evidence>
<evidence type="ECO:0000313" key="6">
    <source>
        <dbReference type="EMBL" id="MBA0015983.1"/>
    </source>
</evidence>
<dbReference type="Gene3D" id="1.20.190.10">
    <property type="entry name" value="Pesticidal crystal protein, N-terminal domain"/>
    <property type="match status" value="1"/>
</dbReference>
<feature type="transmembrane region" description="Helical" evidence="5">
    <location>
        <begin position="50"/>
        <end position="69"/>
    </location>
</feature>
<gene>
    <name evidence="6" type="ORF">HZR21_02285</name>
</gene>
<name>A0A7V8N014_9LACT</name>
<sequence length="227" mass="25679">MSEKFLHQKNNLDKAMIPVTKPHATSLSIAALVLGIVAILGSWIPFINLISIVIGILAIIFGIICLVNANRDHISKDFPLIGIVLGSLTILISLFITLGTLYFINTIEPELNPPSSYKSKIDDLPNNQFEDMTNEAFLTAFQKLADDYEKLVEDFQKNPSDETISNKITDLSERWGDFMTYFYDNEDDFSDDDYQQVLEIEKRLMIASRIFIRESTINSSYTKPIGV</sequence>
<keyword evidence="7" id="KW-1185">Reference proteome</keyword>
<dbReference type="SUPFAM" id="SSF56849">
    <property type="entry name" value="delta-Endotoxin (insectocide), N-terminal domain"/>
    <property type="match status" value="1"/>
</dbReference>
<dbReference type="GO" id="GO:0090729">
    <property type="term" value="F:toxin activity"/>
    <property type="evidence" value="ECO:0007669"/>
    <property type="project" value="UniProtKB-KW"/>
</dbReference>
<evidence type="ECO:0000256" key="4">
    <source>
        <dbReference type="ARBA" id="ARBA00023026"/>
    </source>
</evidence>
<protein>
    <recommendedName>
        <fullName evidence="8">DUF4190 domain-containing protein</fullName>
    </recommendedName>
</protein>